<gene>
    <name evidence="1" type="ORF">RIF29_03350</name>
</gene>
<evidence type="ECO:0000313" key="1">
    <source>
        <dbReference type="EMBL" id="KAK7289598.1"/>
    </source>
</evidence>
<dbReference type="EMBL" id="JAYWIO010000001">
    <property type="protein sequence ID" value="KAK7289598.1"/>
    <property type="molecule type" value="Genomic_DNA"/>
</dbReference>
<dbReference type="AlphaFoldDB" id="A0AAN9J025"/>
<dbReference type="Proteomes" id="UP001372338">
    <property type="component" value="Unassembled WGS sequence"/>
</dbReference>
<sequence length="79" mass="9139">MVLICGIYGFEHCYFNDGVTLLSTLHLIHASYPLTRTIFCHNKTKIAVFLSSNYVIIVNKFCLRLVFQLSLLKSERKKN</sequence>
<accession>A0AAN9J025</accession>
<reference evidence="1 2" key="1">
    <citation type="submission" date="2024-01" db="EMBL/GenBank/DDBJ databases">
        <title>The genomes of 5 underutilized Papilionoideae crops provide insights into root nodulation and disease resistanc.</title>
        <authorList>
            <person name="Yuan L."/>
        </authorList>
    </citation>
    <scope>NUCLEOTIDE SEQUENCE [LARGE SCALE GENOMIC DNA]</scope>
    <source>
        <strain evidence="1">ZHUSHIDOU_FW_LH</strain>
        <tissue evidence="1">Leaf</tissue>
    </source>
</reference>
<keyword evidence="2" id="KW-1185">Reference proteome</keyword>
<organism evidence="1 2">
    <name type="scientific">Crotalaria pallida</name>
    <name type="common">Smooth rattlebox</name>
    <name type="synonym">Crotalaria striata</name>
    <dbReference type="NCBI Taxonomy" id="3830"/>
    <lineage>
        <taxon>Eukaryota</taxon>
        <taxon>Viridiplantae</taxon>
        <taxon>Streptophyta</taxon>
        <taxon>Embryophyta</taxon>
        <taxon>Tracheophyta</taxon>
        <taxon>Spermatophyta</taxon>
        <taxon>Magnoliopsida</taxon>
        <taxon>eudicotyledons</taxon>
        <taxon>Gunneridae</taxon>
        <taxon>Pentapetalae</taxon>
        <taxon>rosids</taxon>
        <taxon>fabids</taxon>
        <taxon>Fabales</taxon>
        <taxon>Fabaceae</taxon>
        <taxon>Papilionoideae</taxon>
        <taxon>50 kb inversion clade</taxon>
        <taxon>genistoids sensu lato</taxon>
        <taxon>core genistoids</taxon>
        <taxon>Crotalarieae</taxon>
        <taxon>Crotalaria</taxon>
    </lineage>
</organism>
<name>A0AAN9J025_CROPI</name>
<protein>
    <submittedName>
        <fullName evidence="1">Uncharacterized protein</fullName>
    </submittedName>
</protein>
<proteinExistence type="predicted"/>
<comment type="caution">
    <text evidence="1">The sequence shown here is derived from an EMBL/GenBank/DDBJ whole genome shotgun (WGS) entry which is preliminary data.</text>
</comment>
<evidence type="ECO:0000313" key="2">
    <source>
        <dbReference type="Proteomes" id="UP001372338"/>
    </source>
</evidence>